<organism evidence="1 2">
    <name type="scientific">Theobroma cacao</name>
    <name type="common">Cacao</name>
    <name type="synonym">Cocoa</name>
    <dbReference type="NCBI Taxonomy" id="3641"/>
    <lineage>
        <taxon>Eukaryota</taxon>
        <taxon>Viridiplantae</taxon>
        <taxon>Streptophyta</taxon>
        <taxon>Embryophyta</taxon>
        <taxon>Tracheophyta</taxon>
        <taxon>Spermatophyta</taxon>
        <taxon>Magnoliopsida</taxon>
        <taxon>eudicotyledons</taxon>
        <taxon>Gunneridae</taxon>
        <taxon>Pentapetalae</taxon>
        <taxon>rosids</taxon>
        <taxon>malvids</taxon>
        <taxon>Malvales</taxon>
        <taxon>Malvaceae</taxon>
        <taxon>Byttnerioideae</taxon>
        <taxon>Theobroma</taxon>
    </lineage>
</organism>
<dbReference type="Proteomes" id="UP000026915">
    <property type="component" value="Chromosome 6"/>
</dbReference>
<gene>
    <name evidence="1" type="ORF">TCM_030011</name>
</gene>
<dbReference type="Gramene" id="EOY28448">
    <property type="protein sequence ID" value="EOY28448"/>
    <property type="gene ID" value="TCM_030011"/>
</dbReference>
<evidence type="ECO:0000313" key="2">
    <source>
        <dbReference type="Proteomes" id="UP000026915"/>
    </source>
</evidence>
<protein>
    <submittedName>
        <fullName evidence="1">Uncharacterized protein</fullName>
    </submittedName>
</protein>
<keyword evidence="2" id="KW-1185">Reference proteome</keyword>
<dbReference type="HOGENOM" id="CLU_1920896_0_0_1"/>
<dbReference type="EMBL" id="CM001884">
    <property type="protein sequence ID" value="EOY28448.1"/>
    <property type="molecule type" value="Genomic_DNA"/>
</dbReference>
<sequence length="132" mass="15037">MRAQEGHAFVSFILNKMFRVKTLKVDGIAGLFRGYTMALAQLGVVTMLSPPLMPWHHFLYFQARSTYLGRAIVTYAFDLTGKLVLLYHPYDIYAAALGSVYYGSIPGLSISFKWKYEGGFSLSFSWEWDEDN</sequence>
<accession>A0A061GG92</accession>
<dbReference type="AlphaFoldDB" id="A0A061GG92"/>
<name>A0A061GG92_THECC</name>
<dbReference type="InParanoid" id="A0A061GG92"/>
<proteinExistence type="predicted"/>
<evidence type="ECO:0000313" key="1">
    <source>
        <dbReference type="EMBL" id="EOY28448.1"/>
    </source>
</evidence>
<reference evidence="1 2" key="1">
    <citation type="journal article" date="2013" name="Genome Biol.">
        <title>The genome sequence of the most widely cultivated cacao type and its use to identify candidate genes regulating pod color.</title>
        <authorList>
            <person name="Motamayor J.C."/>
            <person name="Mockaitis K."/>
            <person name="Schmutz J."/>
            <person name="Haiminen N."/>
            <person name="Iii D.L."/>
            <person name="Cornejo O."/>
            <person name="Findley S.D."/>
            <person name="Zheng P."/>
            <person name="Utro F."/>
            <person name="Royaert S."/>
            <person name="Saski C."/>
            <person name="Jenkins J."/>
            <person name="Podicheti R."/>
            <person name="Zhao M."/>
            <person name="Scheffler B.E."/>
            <person name="Stack J.C."/>
            <person name="Feltus F.A."/>
            <person name="Mustiga G.M."/>
            <person name="Amores F."/>
            <person name="Phillips W."/>
            <person name="Marelli J.P."/>
            <person name="May G.D."/>
            <person name="Shapiro H."/>
            <person name="Ma J."/>
            <person name="Bustamante C.D."/>
            <person name="Schnell R.J."/>
            <person name="Main D."/>
            <person name="Gilbert D."/>
            <person name="Parida L."/>
            <person name="Kuhn D.N."/>
        </authorList>
    </citation>
    <scope>NUCLEOTIDE SEQUENCE [LARGE SCALE GENOMIC DNA]</scope>
    <source>
        <strain evidence="2">cv. Matina 1-6</strain>
    </source>
</reference>